<dbReference type="InterPro" id="IPR041197">
    <property type="entry name" value="LD_cluster3"/>
</dbReference>
<dbReference type="Proteomes" id="UP000471465">
    <property type="component" value="Unassembled WGS sequence"/>
</dbReference>
<evidence type="ECO:0000313" key="2">
    <source>
        <dbReference type="Proteomes" id="UP000471465"/>
    </source>
</evidence>
<accession>A0A6N7BXB5</accession>
<dbReference type="EMBL" id="VZIZ01000040">
    <property type="protein sequence ID" value="KAF0567603.1"/>
    <property type="molecule type" value="Genomic_DNA"/>
</dbReference>
<gene>
    <name evidence="1" type="ORF">FQV37_2048</name>
</gene>
<dbReference type="AlphaFoldDB" id="A0A6N7BXB5"/>
<dbReference type="Pfam" id="PF18180">
    <property type="entry name" value="LD_cluster3"/>
    <property type="match status" value="1"/>
</dbReference>
<organism evidence="1 2">
    <name type="scientific">Psychrobacter nivimaris</name>
    <dbReference type="NCBI Taxonomy" id="281738"/>
    <lineage>
        <taxon>Bacteria</taxon>
        <taxon>Pseudomonadati</taxon>
        <taxon>Pseudomonadota</taxon>
        <taxon>Gammaproteobacteria</taxon>
        <taxon>Moraxellales</taxon>
        <taxon>Moraxellaceae</taxon>
        <taxon>Psychrobacter</taxon>
    </lineage>
</organism>
<proteinExistence type="predicted"/>
<comment type="caution">
    <text evidence="1">The sequence shown here is derived from an EMBL/GenBank/DDBJ whole genome shotgun (WGS) entry which is preliminary data.</text>
</comment>
<evidence type="ECO:0000313" key="1">
    <source>
        <dbReference type="EMBL" id="KAF0567603.1"/>
    </source>
</evidence>
<sequence>MANKLKNIFLSASIPLKERNPMYYDTADVIAIRDCVSSIAKVVLPECRLVWGGHPSITPLISSILGSVNVNIKEHVHLYQSDYFRQMFPIENKEFSESLIVTDNLGSRDESLDLMRKKMIIDNDFIAGIFVGGMEGVEDEFELFTQSHPEAMVLPIASTGAAALEIYEGGDFDQSLKDDYAYIALFYRLFKDYL</sequence>
<name>A0A6N7BXB5_9GAMM</name>
<dbReference type="RefSeq" id="WP_160023535.1">
    <property type="nucleotide sequence ID" value="NZ_VZIZ01000040.1"/>
</dbReference>
<keyword evidence="2" id="KW-1185">Reference proteome</keyword>
<reference evidence="1 2" key="1">
    <citation type="submission" date="2019-09" db="EMBL/GenBank/DDBJ databases">
        <title>Draft genome sequence of Psychrobacter nivimaris LAMA 639, in search for biotechnological relevant genes.</title>
        <authorList>
            <person name="Lima A.O.S."/>
            <person name="Staloch B.E.K."/>
            <person name="Freitas R.C."/>
            <person name="Niero H."/>
            <person name="Silva M.A.C."/>
        </authorList>
    </citation>
    <scope>NUCLEOTIDE SEQUENCE [LARGE SCALE GENOMIC DNA]</scope>
    <source>
        <strain evidence="1 2">LAMA 639</strain>
    </source>
</reference>
<protein>
    <submittedName>
        <fullName evidence="1">Uncharacterized protein</fullName>
    </submittedName>
</protein>